<dbReference type="InterPro" id="IPR001663">
    <property type="entry name" value="Rng_hydr_dOase-A"/>
</dbReference>
<dbReference type="Proteomes" id="UP000326202">
    <property type="component" value="Chromosome"/>
</dbReference>
<dbReference type="SUPFAM" id="SSF55961">
    <property type="entry name" value="Bet v1-like"/>
    <property type="match status" value="1"/>
</dbReference>
<keyword evidence="2" id="KW-0001">2Fe-2S</keyword>
<dbReference type="GO" id="GO:0005506">
    <property type="term" value="F:iron ion binding"/>
    <property type="evidence" value="ECO:0007669"/>
    <property type="project" value="InterPro"/>
</dbReference>
<gene>
    <name evidence="8" type="ORF">FRZ44_17970</name>
</gene>
<comment type="cofactor">
    <cofactor evidence="1">
        <name>Fe cation</name>
        <dbReference type="ChEBI" id="CHEBI:24875"/>
    </cofactor>
</comment>
<dbReference type="PANTHER" id="PTHR43756:SF5">
    <property type="entry name" value="CHOLINE MONOOXYGENASE, CHLOROPLASTIC"/>
    <property type="match status" value="1"/>
</dbReference>
<keyword evidence="4" id="KW-0560">Oxidoreductase</keyword>
<dbReference type="InterPro" id="IPR017941">
    <property type="entry name" value="Rieske_2Fe-2S"/>
</dbReference>
<dbReference type="PROSITE" id="PS51296">
    <property type="entry name" value="RIESKE"/>
    <property type="match status" value="1"/>
</dbReference>
<dbReference type="KEGG" id="htq:FRZ44_17970"/>
<protein>
    <submittedName>
        <fullName evidence="8">Ring-hydroxylating oxygenase subunit alpha</fullName>
    </submittedName>
</protein>
<accession>A0A5J6MGB3</accession>
<evidence type="ECO:0000256" key="1">
    <source>
        <dbReference type="ARBA" id="ARBA00001962"/>
    </source>
</evidence>
<dbReference type="Gene3D" id="3.90.380.10">
    <property type="entry name" value="Naphthalene 1,2-dioxygenase Alpha Subunit, Chain A, domain 1"/>
    <property type="match status" value="1"/>
</dbReference>
<dbReference type="GO" id="GO:0016491">
    <property type="term" value="F:oxidoreductase activity"/>
    <property type="evidence" value="ECO:0007669"/>
    <property type="project" value="UniProtKB-KW"/>
</dbReference>
<organism evidence="8 9">
    <name type="scientific">Hypericibacter terrae</name>
    <dbReference type="NCBI Taxonomy" id="2602015"/>
    <lineage>
        <taxon>Bacteria</taxon>
        <taxon>Pseudomonadati</taxon>
        <taxon>Pseudomonadota</taxon>
        <taxon>Alphaproteobacteria</taxon>
        <taxon>Rhodospirillales</taxon>
        <taxon>Dongiaceae</taxon>
        <taxon>Hypericibacter</taxon>
    </lineage>
</organism>
<feature type="domain" description="Rieske" evidence="7">
    <location>
        <begin position="42"/>
        <end position="150"/>
    </location>
</feature>
<dbReference type="Gene3D" id="2.102.10.10">
    <property type="entry name" value="Rieske [2Fe-2S] iron-sulphur domain"/>
    <property type="match status" value="1"/>
</dbReference>
<name>A0A5J6MGB3_9PROT</name>
<dbReference type="PRINTS" id="PR00090">
    <property type="entry name" value="RNGDIOXGNASE"/>
</dbReference>
<dbReference type="InterPro" id="IPR036922">
    <property type="entry name" value="Rieske_2Fe-2S_sf"/>
</dbReference>
<keyword evidence="6" id="KW-0411">Iron-sulfur</keyword>
<evidence type="ECO:0000256" key="3">
    <source>
        <dbReference type="ARBA" id="ARBA00022723"/>
    </source>
</evidence>
<evidence type="ECO:0000256" key="2">
    <source>
        <dbReference type="ARBA" id="ARBA00022714"/>
    </source>
</evidence>
<evidence type="ECO:0000259" key="7">
    <source>
        <dbReference type="PROSITE" id="PS51296"/>
    </source>
</evidence>
<dbReference type="AlphaFoldDB" id="A0A5J6MGB3"/>
<dbReference type="Pfam" id="PF00355">
    <property type="entry name" value="Rieske"/>
    <property type="match status" value="1"/>
</dbReference>
<keyword evidence="5" id="KW-0408">Iron</keyword>
<evidence type="ECO:0000313" key="8">
    <source>
        <dbReference type="EMBL" id="QEX16502.1"/>
    </source>
</evidence>
<dbReference type="RefSeq" id="WP_191908498.1">
    <property type="nucleotide sequence ID" value="NZ_CP042906.1"/>
</dbReference>
<evidence type="ECO:0000256" key="5">
    <source>
        <dbReference type="ARBA" id="ARBA00023004"/>
    </source>
</evidence>
<dbReference type="EMBL" id="CP042906">
    <property type="protein sequence ID" value="QEX16502.1"/>
    <property type="molecule type" value="Genomic_DNA"/>
</dbReference>
<dbReference type="CDD" id="cd03469">
    <property type="entry name" value="Rieske_RO_Alpha_N"/>
    <property type="match status" value="1"/>
</dbReference>
<sequence length="402" mass="45256">MSPESPSPNTAEARQLLPVEAYVSSDWFRREQQTLFPHSWVFGGMTEDFAKTGDYRCQRLGGNPLVVLRDDQGQIRAFHNVCRHRGARLLEEGQGHLGGSIVCFYHRWTYDLSGRLNAVSFERSQFPELEKSCLGLKPAKVGIWKNLVFVNPDAEAEPFEQWLAGVPRMHDQELHDPAQTRTHDPETLVEVSDVSYRIKANWKIVVENFIDGYHLPLLHRVSLADGDFTRQRWEPTGRHIAFYRPLKPGISHAGQAVPTVEGVPGTFGAAYYWLFPNVALFETAVSWSTFHVVPVGPAESIVHSRMRVRPEALDRAGGPDMAEIETLPPYVIRARGRIPEEPIDLTGIHPLKSDLVMLEDIYACEAVQQGLDSGAAEIGPLSRWEAPMTFFQRQLLDVMPVA</sequence>
<proteinExistence type="predicted"/>
<evidence type="ECO:0000256" key="6">
    <source>
        <dbReference type="ARBA" id="ARBA00023014"/>
    </source>
</evidence>
<evidence type="ECO:0000256" key="4">
    <source>
        <dbReference type="ARBA" id="ARBA00023002"/>
    </source>
</evidence>
<keyword evidence="9" id="KW-1185">Reference proteome</keyword>
<dbReference type="Pfam" id="PF00848">
    <property type="entry name" value="Ring_hydroxyl_A"/>
    <property type="match status" value="1"/>
</dbReference>
<dbReference type="SUPFAM" id="SSF50022">
    <property type="entry name" value="ISP domain"/>
    <property type="match status" value="1"/>
</dbReference>
<dbReference type="GO" id="GO:0051537">
    <property type="term" value="F:2 iron, 2 sulfur cluster binding"/>
    <property type="evidence" value="ECO:0007669"/>
    <property type="project" value="UniProtKB-KW"/>
</dbReference>
<reference evidence="8 9" key="1">
    <citation type="submission" date="2019-08" db="EMBL/GenBank/DDBJ databases">
        <title>Hyperibacter terrae gen. nov., sp. nov. and Hyperibacter viscosus sp. nov., two new members in the family Rhodospirillaceae isolated from the rhizosphere of Hypericum perforatum.</title>
        <authorList>
            <person name="Noviana Z."/>
        </authorList>
    </citation>
    <scope>NUCLEOTIDE SEQUENCE [LARGE SCALE GENOMIC DNA]</scope>
    <source>
        <strain evidence="8 9">R5913</strain>
    </source>
</reference>
<dbReference type="InterPro" id="IPR015879">
    <property type="entry name" value="Ring_hydroxy_dOase_asu_C_dom"/>
</dbReference>
<evidence type="ECO:0000313" key="9">
    <source>
        <dbReference type="Proteomes" id="UP000326202"/>
    </source>
</evidence>
<dbReference type="PANTHER" id="PTHR43756">
    <property type="entry name" value="CHOLINE MONOOXYGENASE, CHLOROPLASTIC"/>
    <property type="match status" value="1"/>
</dbReference>
<keyword evidence="3" id="KW-0479">Metal-binding</keyword>
<dbReference type="CDD" id="cd00680">
    <property type="entry name" value="RHO_alpha_C"/>
    <property type="match status" value="1"/>
</dbReference>